<dbReference type="GO" id="GO:0009307">
    <property type="term" value="P:DNA restriction-modification system"/>
    <property type="evidence" value="ECO:0007669"/>
    <property type="project" value="InterPro"/>
</dbReference>
<dbReference type="Pfam" id="PF04471">
    <property type="entry name" value="Mrr_cat"/>
    <property type="match status" value="1"/>
</dbReference>
<dbReference type="InterPro" id="IPR011856">
    <property type="entry name" value="tRNA_endonuc-like_dom_sf"/>
</dbReference>
<evidence type="ECO:0000259" key="1">
    <source>
        <dbReference type="Pfam" id="PF04471"/>
    </source>
</evidence>
<proteinExistence type="predicted"/>
<dbReference type="OrthoDB" id="9815829at2"/>
<reference evidence="2 3" key="1">
    <citation type="submission" date="2016-08" db="EMBL/GenBank/DDBJ databases">
        <title>Novel Firmicutes and Novel Genomes.</title>
        <authorList>
            <person name="Poppleton D.I."/>
            <person name="Gribaldo S."/>
        </authorList>
    </citation>
    <scope>NUCLEOTIDE SEQUENCE [LARGE SCALE GENOMIC DNA]</scope>
    <source>
        <strain evidence="2 3">CTT3</strain>
    </source>
</reference>
<sequence>MIYNFRIDRSCREDIINRIKTEKTLSQGWGGGDYNLSLEDEDFVNRCYEHYKLNSTRIPTNLTRIREFKDNDIIVVPHLPEDRKVTFLIVDEDYPNCYEYVKNDKTHQNHRIKIKEVYGLEGNVEIYNEKLVNWYGKLQWMRLPILPIDKFSKDINEIIDNLRKNPSLKFKMTELDEYLLNKKDELVNKLKEDLRKINASNSALSFEKICEKIIKDNGYEIKRRNVYDKTGGDIDLECIRNRNDISPFESGEVKLFVQIKKHKGETDEYAVKQVSKFMDKNPEADGCVMTLADKFSDNAIKEANEKKYFIIKWKRSM</sequence>
<gene>
    <name evidence="2" type="ORF">BET03_07765</name>
</gene>
<dbReference type="GO" id="GO:0003677">
    <property type="term" value="F:DNA binding"/>
    <property type="evidence" value="ECO:0007669"/>
    <property type="project" value="InterPro"/>
</dbReference>
<comment type="caution">
    <text evidence="2">The sequence shown here is derived from an EMBL/GenBank/DDBJ whole genome shotgun (WGS) entry which is preliminary data.</text>
</comment>
<evidence type="ECO:0000313" key="3">
    <source>
        <dbReference type="Proteomes" id="UP000284177"/>
    </source>
</evidence>
<protein>
    <recommendedName>
        <fullName evidence="1">Restriction endonuclease type IV Mrr domain-containing protein</fullName>
    </recommendedName>
</protein>
<dbReference type="AlphaFoldDB" id="A0A419T9N0"/>
<dbReference type="InterPro" id="IPR007560">
    <property type="entry name" value="Restrct_endonuc_IV_Mrr"/>
</dbReference>
<dbReference type="InterPro" id="IPR011335">
    <property type="entry name" value="Restrct_endonuc-II-like"/>
</dbReference>
<dbReference type="Gene3D" id="3.40.1350.10">
    <property type="match status" value="1"/>
</dbReference>
<accession>A0A419T9N0</accession>
<feature type="domain" description="Restriction endonuclease type IV Mrr" evidence="1">
    <location>
        <begin position="202"/>
        <end position="307"/>
    </location>
</feature>
<dbReference type="GO" id="GO:0004519">
    <property type="term" value="F:endonuclease activity"/>
    <property type="evidence" value="ECO:0007669"/>
    <property type="project" value="InterPro"/>
</dbReference>
<dbReference type="Proteomes" id="UP000284177">
    <property type="component" value="Unassembled WGS sequence"/>
</dbReference>
<dbReference type="EMBL" id="MCIB01000002">
    <property type="protein sequence ID" value="RKD34178.1"/>
    <property type="molecule type" value="Genomic_DNA"/>
</dbReference>
<keyword evidence="3" id="KW-1185">Reference proteome</keyword>
<organism evidence="2 3">
    <name type="scientific">Thermohalobacter berrensis</name>
    <dbReference type="NCBI Taxonomy" id="99594"/>
    <lineage>
        <taxon>Bacteria</taxon>
        <taxon>Bacillati</taxon>
        <taxon>Bacillota</taxon>
        <taxon>Tissierellia</taxon>
        <taxon>Tissierellales</taxon>
        <taxon>Thermohalobacteraceae</taxon>
        <taxon>Thermohalobacter</taxon>
    </lineage>
</organism>
<evidence type="ECO:0000313" key="2">
    <source>
        <dbReference type="EMBL" id="RKD34178.1"/>
    </source>
</evidence>
<name>A0A419T9N0_9FIRM</name>
<dbReference type="SUPFAM" id="SSF52980">
    <property type="entry name" value="Restriction endonuclease-like"/>
    <property type="match status" value="1"/>
</dbReference>
<dbReference type="RefSeq" id="WP_120167177.1">
    <property type="nucleotide sequence ID" value="NZ_MCIB01000002.1"/>
</dbReference>